<dbReference type="EMBL" id="GEBQ01017619">
    <property type="protein sequence ID" value="JAT22358.1"/>
    <property type="molecule type" value="Transcribed_RNA"/>
</dbReference>
<reference evidence="1" key="1">
    <citation type="submission" date="2015-11" db="EMBL/GenBank/DDBJ databases">
        <title>De novo transcriptome assembly of four potential Pierce s Disease insect vectors from Arizona vineyards.</title>
        <authorList>
            <person name="Tassone E.E."/>
        </authorList>
    </citation>
    <scope>NUCLEOTIDE SEQUENCE</scope>
</reference>
<name>A0A1B6LFA1_9HEMI</name>
<proteinExistence type="predicted"/>
<feature type="non-terminal residue" evidence="1">
    <location>
        <position position="1"/>
    </location>
</feature>
<dbReference type="AlphaFoldDB" id="A0A1B6LFA1"/>
<organism evidence="1">
    <name type="scientific">Graphocephala atropunctata</name>
    <dbReference type="NCBI Taxonomy" id="36148"/>
    <lineage>
        <taxon>Eukaryota</taxon>
        <taxon>Metazoa</taxon>
        <taxon>Ecdysozoa</taxon>
        <taxon>Arthropoda</taxon>
        <taxon>Hexapoda</taxon>
        <taxon>Insecta</taxon>
        <taxon>Pterygota</taxon>
        <taxon>Neoptera</taxon>
        <taxon>Paraneoptera</taxon>
        <taxon>Hemiptera</taxon>
        <taxon>Auchenorrhyncha</taxon>
        <taxon>Membracoidea</taxon>
        <taxon>Cicadellidae</taxon>
        <taxon>Cicadellinae</taxon>
        <taxon>Cicadellini</taxon>
        <taxon>Graphocephala</taxon>
    </lineage>
</organism>
<accession>A0A1B6LFA1</accession>
<sequence>VLYCKQLRYTLSQTLRGGLVVASHVTVKAAVPHTRQQKADPALNQAAQEIKTTNTYARTHTQVQKHTMYSMWQFLLPHIQGHFDFSSRKSFKNNLKILFMNLKF</sequence>
<evidence type="ECO:0000313" key="1">
    <source>
        <dbReference type="EMBL" id="JAT22358.1"/>
    </source>
</evidence>
<protein>
    <submittedName>
        <fullName evidence="1">Uncharacterized protein</fullName>
    </submittedName>
</protein>
<gene>
    <name evidence="1" type="ORF">g.26303</name>
</gene>